<dbReference type="Proteomes" id="UP000034805">
    <property type="component" value="Unassembled WGS sequence"/>
</dbReference>
<organism evidence="2 3">
    <name type="scientific">Scleropages formosus</name>
    <name type="common">Asian bonytongue</name>
    <name type="synonym">Osteoglossum formosum</name>
    <dbReference type="NCBI Taxonomy" id="113540"/>
    <lineage>
        <taxon>Eukaryota</taxon>
        <taxon>Metazoa</taxon>
        <taxon>Chordata</taxon>
        <taxon>Craniata</taxon>
        <taxon>Vertebrata</taxon>
        <taxon>Euteleostomi</taxon>
        <taxon>Actinopterygii</taxon>
        <taxon>Neopterygii</taxon>
        <taxon>Teleostei</taxon>
        <taxon>Osteoglossocephala</taxon>
        <taxon>Osteoglossomorpha</taxon>
        <taxon>Osteoglossiformes</taxon>
        <taxon>Osteoglossidae</taxon>
        <taxon>Scleropages</taxon>
    </lineage>
</organism>
<protein>
    <submittedName>
        <fullName evidence="2">Uncharacterized protein</fullName>
    </submittedName>
</protein>
<gene>
    <name evidence="2" type="ORF">Z043_124438</name>
</gene>
<feature type="non-terminal residue" evidence="2">
    <location>
        <position position="1"/>
    </location>
</feature>
<accession>A0A0P7W5F4</accession>
<reference evidence="2 3" key="1">
    <citation type="submission" date="2015-08" db="EMBL/GenBank/DDBJ databases">
        <title>The genome of the Asian arowana (Scleropages formosus).</title>
        <authorList>
            <person name="Tan M.H."/>
            <person name="Gan H.M."/>
            <person name="Croft L.J."/>
            <person name="Austin C.M."/>
        </authorList>
    </citation>
    <scope>NUCLEOTIDE SEQUENCE [LARGE SCALE GENOMIC DNA]</scope>
    <source>
        <strain evidence="2">Aro1</strain>
    </source>
</reference>
<dbReference type="EMBL" id="JARO02015398">
    <property type="protein sequence ID" value="KPP57799.1"/>
    <property type="molecule type" value="Genomic_DNA"/>
</dbReference>
<evidence type="ECO:0000256" key="1">
    <source>
        <dbReference type="SAM" id="MobiDB-lite"/>
    </source>
</evidence>
<proteinExistence type="predicted"/>
<evidence type="ECO:0000313" key="2">
    <source>
        <dbReference type="EMBL" id="KPP57799.1"/>
    </source>
</evidence>
<sequence length="123" mass="13324">YLSLNISKPQHSPVDTSCITSAGSTPSHNKLYTTPNAGHAEIPPELLQLSPCSHVSPLKIQDIGYGLQNHQQMCSLISTRPDRSLHPNQTATLLHLCLFGGPTHKRSKIKSTKIFGSGSDVLE</sequence>
<feature type="region of interest" description="Disordered" evidence="1">
    <location>
        <begin position="1"/>
        <end position="22"/>
    </location>
</feature>
<evidence type="ECO:0000313" key="3">
    <source>
        <dbReference type="Proteomes" id="UP000034805"/>
    </source>
</evidence>
<comment type="caution">
    <text evidence="2">The sequence shown here is derived from an EMBL/GenBank/DDBJ whole genome shotgun (WGS) entry which is preliminary data.</text>
</comment>
<name>A0A0P7W5F4_SCLFO</name>
<dbReference type="AlphaFoldDB" id="A0A0P7W5F4"/>